<organism evidence="1 2">
    <name type="scientific">Flavobacterium agri</name>
    <dbReference type="NCBI Taxonomy" id="2743471"/>
    <lineage>
        <taxon>Bacteria</taxon>
        <taxon>Pseudomonadati</taxon>
        <taxon>Bacteroidota</taxon>
        <taxon>Flavobacteriia</taxon>
        <taxon>Flavobacteriales</taxon>
        <taxon>Flavobacteriaceae</taxon>
        <taxon>Flavobacterium</taxon>
    </lineage>
</organism>
<accession>A0A7Y8XYJ5</accession>
<proteinExistence type="predicted"/>
<reference evidence="1 2" key="1">
    <citation type="submission" date="2020-07" db="EMBL/GenBank/DDBJ databases">
        <authorList>
            <person name="Sun Q."/>
        </authorList>
    </citation>
    <scope>NUCLEOTIDE SEQUENCE [LARGE SCALE GENOMIC DNA]</scope>
    <source>
        <strain evidence="1 2">MAH-1</strain>
    </source>
</reference>
<keyword evidence="2" id="KW-1185">Reference proteome</keyword>
<dbReference type="RefSeq" id="WP_176004125.1">
    <property type="nucleotide sequence ID" value="NZ_JABWMI010000001.1"/>
</dbReference>
<protein>
    <submittedName>
        <fullName evidence="1">Uncharacterized protein</fullName>
    </submittedName>
</protein>
<evidence type="ECO:0000313" key="1">
    <source>
        <dbReference type="EMBL" id="NYA69299.1"/>
    </source>
</evidence>
<dbReference type="AlphaFoldDB" id="A0A7Y8XYJ5"/>
<dbReference type="PROSITE" id="PS51257">
    <property type="entry name" value="PROKAR_LIPOPROTEIN"/>
    <property type="match status" value="1"/>
</dbReference>
<name>A0A7Y8XYJ5_9FLAO</name>
<gene>
    <name evidence="1" type="ORF">HZF10_00090</name>
</gene>
<sequence length="168" mass="19488">MKRLVFSVIVLLVVSCKKQQTDIPRKPADSKTAKIDWEKFERDVFQSIDSVEKASEQTRRQHLLKLMEYSDNVDGSVSEAYGMFAFEYMEKYPKLFFEVLTSTDTAVVRKWAKASSGEVLILAENDHQKDSILKLVQNHHFAQRKTFNAVETELDKLYLEKLDAAIHR</sequence>
<comment type="caution">
    <text evidence="1">The sequence shown here is derived from an EMBL/GenBank/DDBJ whole genome shotgun (WGS) entry which is preliminary data.</text>
</comment>
<dbReference type="Proteomes" id="UP000535020">
    <property type="component" value="Unassembled WGS sequence"/>
</dbReference>
<evidence type="ECO:0000313" key="2">
    <source>
        <dbReference type="Proteomes" id="UP000535020"/>
    </source>
</evidence>
<dbReference type="EMBL" id="JACBJI010000001">
    <property type="protein sequence ID" value="NYA69299.1"/>
    <property type="molecule type" value="Genomic_DNA"/>
</dbReference>